<gene>
    <name evidence="13" type="ORF">BJG266_LOCUS31703</name>
    <name evidence="14" type="ORF">QVE165_LOCUS48579</name>
</gene>
<dbReference type="EMBL" id="CAJNOI010000482">
    <property type="protein sequence ID" value="CAF1290214.1"/>
    <property type="molecule type" value="Genomic_DNA"/>
</dbReference>
<evidence type="ECO:0000256" key="8">
    <source>
        <dbReference type="ARBA" id="ARBA00023065"/>
    </source>
</evidence>
<evidence type="ECO:0000313" key="15">
    <source>
        <dbReference type="Proteomes" id="UP000663832"/>
    </source>
</evidence>
<keyword evidence="15" id="KW-1185">Reference proteome</keyword>
<feature type="transmembrane region" description="Helical" evidence="12">
    <location>
        <begin position="379"/>
        <end position="401"/>
    </location>
</feature>
<feature type="transmembrane region" description="Helical" evidence="12">
    <location>
        <begin position="156"/>
        <end position="175"/>
    </location>
</feature>
<dbReference type="PROSITE" id="PS50283">
    <property type="entry name" value="NA_SOLUT_SYMP_3"/>
    <property type="match status" value="1"/>
</dbReference>
<keyword evidence="8" id="KW-0406">Ion transport</keyword>
<keyword evidence="6 12" id="KW-1133">Transmembrane helix</keyword>
<evidence type="ECO:0000313" key="16">
    <source>
        <dbReference type="Proteomes" id="UP000663877"/>
    </source>
</evidence>
<keyword evidence="9 12" id="KW-0472">Membrane</keyword>
<dbReference type="PANTHER" id="PTHR42985:SF40">
    <property type="entry name" value="LD47995P-RELATED"/>
    <property type="match status" value="1"/>
</dbReference>
<evidence type="ECO:0000256" key="9">
    <source>
        <dbReference type="ARBA" id="ARBA00023136"/>
    </source>
</evidence>
<dbReference type="OrthoDB" id="6132759at2759"/>
<evidence type="ECO:0000256" key="7">
    <source>
        <dbReference type="ARBA" id="ARBA00023053"/>
    </source>
</evidence>
<feature type="transmembrane region" description="Helical" evidence="12">
    <location>
        <begin position="306"/>
        <end position="331"/>
    </location>
</feature>
<dbReference type="CDD" id="cd11492">
    <property type="entry name" value="SLC5sbd_NIS-SMVT"/>
    <property type="match status" value="1"/>
</dbReference>
<evidence type="ECO:0000256" key="6">
    <source>
        <dbReference type="ARBA" id="ARBA00022989"/>
    </source>
</evidence>
<feature type="transmembrane region" description="Helical" evidence="12">
    <location>
        <begin position="126"/>
        <end position="144"/>
    </location>
</feature>
<dbReference type="Pfam" id="PF00474">
    <property type="entry name" value="SSF"/>
    <property type="match status" value="1"/>
</dbReference>
<sequence length="467" mass="51419">MKSKKSSAREYLLANGEMGVISTALSLTVSFVSAISVLGMPSEIYMHGTMFLYQIIAWIIGLTLSALVFMPKFRELNYTSIFEYLEKRFDRTVRLCVSFLFTIYMVIYMAIVLYAPALALSQTTGLNIWLSVISIGVICTFYSSIGGIKAIIWTDVLQFTFILVGLLPATIQGLIQLGGLKQTFLIASRDGRIEFDNVNFDPRTRHTVWTLIIGCSFNILAEYSFNQALVQRYLCVRSVRAARQVILINGIGIIIFILLLSLTGLVIYAFYANCDPYTAGFVSSSDQLFPYFVMEVLSNTVGLRGIFLACIFSASLSTISSGLNSLAAVFIEDVYQGLMRRRLNDEQLGRVSKIYSAILGAVVILLSFAVSYLGSVLNAALSLGGVFAGPIMGVFFLGFFFPRVQRRSALVGLLSGLGLQLWIFLGAQMTKNRGQSGRLPLSVTNCSKFNTTTLPLASMTTISYANE</sequence>
<dbReference type="NCBIfam" id="TIGR00813">
    <property type="entry name" value="sss"/>
    <property type="match status" value="1"/>
</dbReference>
<comment type="similarity">
    <text evidence="2 11">Belongs to the sodium:solute symporter (SSF) (TC 2.A.21) family.</text>
</comment>
<keyword evidence="10" id="KW-0739">Sodium transport</keyword>
<feature type="transmembrane region" description="Helical" evidence="12">
    <location>
        <begin position="207"/>
        <end position="225"/>
    </location>
</feature>
<feature type="transmembrane region" description="Helical" evidence="12">
    <location>
        <begin position="51"/>
        <end position="71"/>
    </location>
</feature>
<evidence type="ECO:0000256" key="5">
    <source>
        <dbReference type="ARBA" id="ARBA00022692"/>
    </source>
</evidence>
<keyword evidence="5 12" id="KW-0812">Transmembrane</keyword>
<accession>A0A815CZE3</accession>
<feature type="transmembrane region" description="Helical" evidence="12">
    <location>
        <begin position="12"/>
        <end position="39"/>
    </location>
</feature>
<dbReference type="AlphaFoldDB" id="A0A815CZE3"/>
<dbReference type="GO" id="GO:0015293">
    <property type="term" value="F:symporter activity"/>
    <property type="evidence" value="ECO:0007669"/>
    <property type="project" value="TreeGrafter"/>
</dbReference>
<feature type="transmembrane region" description="Helical" evidence="12">
    <location>
        <begin position="352"/>
        <end position="373"/>
    </location>
</feature>
<comment type="subcellular location">
    <subcellularLocation>
        <location evidence="1">Cell membrane</location>
        <topology evidence="1">Multi-pass membrane protein</topology>
    </subcellularLocation>
</comment>
<dbReference type="InterPro" id="IPR051163">
    <property type="entry name" value="Sodium:Solute_Symporter_SSF"/>
</dbReference>
<feature type="transmembrane region" description="Helical" evidence="12">
    <location>
        <begin position="92"/>
        <end position="114"/>
    </location>
</feature>
<dbReference type="Proteomes" id="UP000663832">
    <property type="component" value="Unassembled WGS sequence"/>
</dbReference>
<dbReference type="GO" id="GO:0005886">
    <property type="term" value="C:plasma membrane"/>
    <property type="evidence" value="ECO:0007669"/>
    <property type="project" value="UniProtKB-SubCell"/>
</dbReference>
<evidence type="ECO:0000256" key="2">
    <source>
        <dbReference type="ARBA" id="ARBA00006434"/>
    </source>
</evidence>
<proteinExistence type="inferred from homology"/>
<evidence type="ECO:0000256" key="4">
    <source>
        <dbReference type="ARBA" id="ARBA00022475"/>
    </source>
</evidence>
<comment type="caution">
    <text evidence="13">The sequence shown here is derived from an EMBL/GenBank/DDBJ whole genome shotgun (WGS) entry which is preliminary data.</text>
</comment>
<dbReference type="GO" id="GO:0006814">
    <property type="term" value="P:sodium ion transport"/>
    <property type="evidence" value="ECO:0007669"/>
    <property type="project" value="UniProtKB-KW"/>
</dbReference>
<dbReference type="PANTHER" id="PTHR42985">
    <property type="entry name" value="SODIUM-COUPLED MONOCARBOXYLATE TRANSPORTER"/>
    <property type="match status" value="1"/>
</dbReference>
<dbReference type="InterPro" id="IPR038377">
    <property type="entry name" value="Na/Glc_symporter_sf"/>
</dbReference>
<keyword evidence="4" id="KW-1003">Cell membrane</keyword>
<protein>
    <recommendedName>
        <fullName evidence="17">Sodium-coupled monocarboxylate transporter 2</fullName>
    </recommendedName>
</protein>
<dbReference type="Gene3D" id="1.20.1730.10">
    <property type="entry name" value="Sodium/glucose cotransporter"/>
    <property type="match status" value="1"/>
</dbReference>
<evidence type="ECO:0000313" key="14">
    <source>
        <dbReference type="EMBL" id="CAF1568577.1"/>
    </source>
</evidence>
<feature type="transmembrane region" description="Helical" evidence="12">
    <location>
        <begin position="246"/>
        <end position="271"/>
    </location>
</feature>
<dbReference type="InterPro" id="IPR001734">
    <property type="entry name" value="Na/solute_symporter"/>
</dbReference>
<evidence type="ECO:0000256" key="3">
    <source>
        <dbReference type="ARBA" id="ARBA00022448"/>
    </source>
</evidence>
<evidence type="ECO:0000256" key="11">
    <source>
        <dbReference type="RuleBase" id="RU362091"/>
    </source>
</evidence>
<keyword evidence="3" id="KW-0813">Transport</keyword>
<reference evidence="13" key="1">
    <citation type="submission" date="2021-02" db="EMBL/GenBank/DDBJ databases">
        <authorList>
            <person name="Nowell W R."/>
        </authorList>
    </citation>
    <scope>NUCLEOTIDE SEQUENCE</scope>
</reference>
<keyword evidence="7" id="KW-0915">Sodium</keyword>
<evidence type="ECO:0000256" key="1">
    <source>
        <dbReference type="ARBA" id="ARBA00004651"/>
    </source>
</evidence>
<organism evidence="13 16">
    <name type="scientific">Adineta steineri</name>
    <dbReference type="NCBI Taxonomy" id="433720"/>
    <lineage>
        <taxon>Eukaryota</taxon>
        <taxon>Metazoa</taxon>
        <taxon>Spiralia</taxon>
        <taxon>Gnathifera</taxon>
        <taxon>Rotifera</taxon>
        <taxon>Eurotatoria</taxon>
        <taxon>Bdelloidea</taxon>
        <taxon>Adinetida</taxon>
        <taxon>Adinetidae</taxon>
        <taxon>Adineta</taxon>
    </lineage>
</organism>
<dbReference type="EMBL" id="CAJNOM010000826">
    <property type="protein sequence ID" value="CAF1568577.1"/>
    <property type="molecule type" value="Genomic_DNA"/>
</dbReference>
<evidence type="ECO:0008006" key="17">
    <source>
        <dbReference type="Google" id="ProtNLM"/>
    </source>
</evidence>
<dbReference type="Proteomes" id="UP000663877">
    <property type="component" value="Unassembled WGS sequence"/>
</dbReference>
<evidence type="ECO:0000313" key="13">
    <source>
        <dbReference type="EMBL" id="CAF1290214.1"/>
    </source>
</evidence>
<feature type="transmembrane region" description="Helical" evidence="12">
    <location>
        <begin position="408"/>
        <end position="425"/>
    </location>
</feature>
<evidence type="ECO:0000256" key="10">
    <source>
        <dbReference type="ARBA" id="ARBA00023201"/>
    </source>
</evidence>
<name>A0A815CZE3_9BILA</name>
<evidence type="ECO:0000256" key="12">
    <source>
        <dbReference type="SAM" id="Phobius"/>
    </source>
</evidence>